<sequence>MASETRHAILADTSSLIAVANTTQWERLKDAIHLTTTNVCKHELQNHVSSNKYPPEGSREHYLKQGSQRVLEHLDEDSSPWSCVTVVPRPHGPDAGEQSLKQELSEHASSYQIVTILDSAARRSIRRLIDDNAYDIDVVGPPYLLYILLDNDLISKPEFCEATVEMIRTEGWTGYEVVKNAWTSIPVDCSEILDGEYDDALPPS</sequence>
<evidence type="ECO:0008006" key="3">
    <source>
        <dbReference type="Google" id="ProtNLM"/>
    </source>
</evidence>
<evidence type="ECO:0000313" key="2">
    <source>
        <dbReference type="Proteomes" id="UP000185936"/>
    </source>
</evidence>
<proteinExistence type="predicted"/>
<reference evidence="2" key="1">
    <citation type="submission" date="2017-01" db="EMBL/GenBank/DDBJ databases">
        <authorList>
            <person name="Varghese N."/>
            <person name="Submissions S."/>
        </authorList>
    </citation>
    <scope>NUCLEOTIDE SEQUENCE [LARGE SCALE GENOMIC DNA]</scope>
    <source>
        <strain evidence="2">type strain: HArc-</strain>
    </source>
</reference>
<dbReference type="Proteomes" id="UP000185936">
    <property type="component" value="Unassembled WGS sequence"/>
</dbReference>
<dbReference type="InterPro" id="IPR058700">
    <property type="entry name" value="PIN_com-containing_halobact"/>
</dbReference>
<protein>
    <recommendedName>
        <fullName evidence="3">PIN domain-containing protein</fullName>
    </recommendedName>
</protein>
<gene>
    <name evidence="1" type="ORF">SAMN05421752_11539</name>
</gene>
<keyword evidence="2" id="KW-1185">Reference proteome</keyword>
<dbReference type="STRING" id="308853.SAMN05421752_11539"/>
<dbReference type="OrthoDB" id="300048at2157"/>
<evidence type="ECO:0000313" key="1">
    <source>
        <dbReference type="EMBL" id="SIS15768.1"/>
    </source>
</evidence>
<accession>A0A1N7GTI9</accession>
<dbReference type="Pfam" id="PF26499">
    <property type="entry name" value="PIN_13"/>
    <property type="match status" value="1"/>
</dbReference>
<dbReference type="RefSeq" id="WP_076610430.1">
    <property type="nucleotide sequence ID" value="NZ_FTNR01000015.1"/>
</dbReference>
<dbReference type="AlphaFoldDB" id="A0A1N7GTI9"/>
<name>A0A1N7GTI9_9EURY</name>
<dbReference type="EMBL" id="FTNR01000015">
    <property type="protein sequence ID" value="SIS15768.1"/>
    <property type="molecule type" value="Genomic_DNA"/>
</dbReference>
<organism evidence="1 2">
    <name type="scientific">Natronorubrum thiooxidans</name>
    <dbReference type="NCBI Taxonomy" id="308853"/>
    <lineage>
        <taxon>Archaea</taxon>
        <taxon>Methanobacteriati</taxon>
        <taxon>Methanobacteriota</taxon>
        <taxon>Stenosarchaea group</taxon>
        <taxon>Halobacteria</taxon>
        <taxon>Halobacteriales</taxon>
        <taxon>Natrialbaceae</taxon>
        <taxon>Natronorubrum</taxon>
    </lineage>
</organism>